<name>A0AAN9B8R2_9CAEN</name>
<keyword evidence="10" id="KW-0482">Metalloprotease</keyword>
<keyword evidence="13" id="KW-0804">Transcription</keyword>
<evidence type="ECO:0000256" key="4">
    <source>
        <dbReference type="ARBA" id="ARBA00022723"/>
    </source>
</evidence>
<evidence type="ECO:0000256" key="15">
    <source>
        <dbReference type="ARBA" id="ARBA00032256"/>
    </source>
</evidence>
<dbReference type="GO" id="GO:0046872">
    <property type="term" value="F:metal ion binding"/>
    <property type="evidence" value="ECO:0007669"/>
    <property type="project" value="UniProtKB-KW"/>
</dbReference>
<feature type="region of interest" description="Disordered" evidence="16">
    <location>
        <begin position="621"/>
        <end position="640"/>
    </location>
</feature>
<dbReference type="PANTHER" id="PTHR10410">
    <property type="entry name" value="EUKARYOTIC TRANSLATION INITIATION FACTOR 3 -RELATED"/>
    <property type="match status" value="1"/>
</dbReference>
<gene>
    <name evidence="22" type="ORF">V1264_023780</name>
</gene>
<keyword evidence="12" id="KW-0010">Activator</keyword>
<dbReference type="GO" id="GO:0006508">
    <property type="term" value="P:proteolysis"/>
    <property type="evidence" value="ECO:0007669"/>
    <property type="project" value="UniProtKB-KW"/>
</dbReference>
<keyword evidence="23" id="KW-1185">Reference proteome</keyword>
<evidence type="ECO:0000256" key="11">
    <source>
        <dbReference type="ARBA" id="ARBA00023125"/>
    </source>
</evidence>
<dbReference type="Gene3D" id="1.10.10.10">
    <property type="entry name" value="Winged helix-like DNA-binding domain superfamily/Winged helix DNA-binding domain"/>
    <property type="match status" value="1"/>
</dbReference>
<comment type="similarity">
    <text evidence="2">Belongs to the peptidase M67A family. MYSM1 subfamily.</text>
</comment>
<dbReference type="Pfam" id="PF01398">
    <property type="entry name" value="JAB"/>
    <property type="match status" value="1"/>
</dbReference>
<organism evidence="22 23">
    <name type="scientific">Littorina saxatilis</name>
    <dbReference type="NCBI Taxonomy" id="31220"/>
    <lineage>
        <taxon>Eukaryota</taxon>
        <taxon>Metazoa</taxon>
        <taxon>Spiralia</taxon>
        <taxon>Lophotrochozoa</taxon>
        <taxon>Mollusca</taxon>
        <taxon>Gastropoda</taxon>
        <taxon>Caenogastropoda</taxon>
        <taxon>Littorinimorpha</taxon>
        <taxon>Littorinoidea</taxon>
        <taxon>Littorinidae</taxon>
        <taxon>Littorina</taxon>
    </lineage>
</organism>
<evidence type="ECO:0000259" key="18">
    <source>
        <dbReference type="PROSITE" id="PS50249"/>
    </source>
</evidence>
<proteinExistence type="inferred from homology"/>
<dbReference type="InterPro" id="IPR037518">
    <property type="entry name" value="MPN"/>
</dbReference>
<evidence type="ECO:0000256" key="6">
    <source>
        <dbReference type="ARBA" id="ARBA00022801"/>
    </source>
</evidence>
<feature type="domain" description="SWIRM" evidence="19">
    <location>
        <begin position="470"/>
        <end position="568"/>
    </location>
</feature>
<evidence type="ECO:0000256" key="1">
    <source>
        <dbReference type="ARBA" id="ARBA00004123"/>
    </source>
</evidence>
<keyword evidence="4" id="KW-0479">Metal-binding</keyword>
<dbReference type="InterPro" id="IPR000555">
    <property type="entry name" value="JAMM/MPN+_dom"/>
</dbReference>
<evidence type="ECO:0000256" key="13">
    <source>
        <dbReference type="ARBA" id="ARBA00023163"/>
    </source>
</evidence>
<feature type="region of interest" description="Disordered" evidence="16">
    <location>
        <begin position="97"/>
        <end position="116"/>
    </location>
</feature>
<feature type="compositionally biased region" description="Basic residues" evidence="16">
    <location>
        <begin position="230"/>
        <end position="239"/>
    </location>
</feature>
<dbReference type="InterPro" id="IPR017884">
    <property type="entry name" value="SANT_dom"/>
</dbReference>
<reference evidence="22 23" key="1">
    <citation type="submission" date="2024-02" db="EMBL/GenBank/DDBJ databases">
        <title>Chromosome-scale genome assembly of the rough periwinkle Littorina saxatilis.</title>
        <authorList>
            <person name="De Jode A."/>
            <person name="Faria R."/>
            <person name="Formenti G."/>
            <person name="Sims Y."/>
            <person name="Smith T.P."/>
            <person name="Tracey A."/>
            <person name="Wood J.M.D."/>
            <person name="Zagrodzka Z.B."/>
            <person name="Johannesson K."/>
            <person name="Butlin R.K."/>
            <person name="Leder E.H."/>
        </authorList>
    </citation>
    <scope>NUCLEOTIDE SEQUENCE [LARGE SCALE GENOMIC DNA]</scope>
    <source>
        <strain evidence="22">Snail1</strain>
        <tissue evidence="22">Muscle</tissue>
    </source>
</reference>
<evidence type="ECO:0000256" key="8">
    <source>
        <dbReference type="ARBA" id="ARBA00022853"/>
    </source>
</evidence>
<evidence type="ECO:0000256" key="2">
    <source>
        <dbReference type="ARBA" id="ARBA00007194"/>
    </source>
</evidence>
<dbReference type="FunFam" id="1.10.10.10:FF:000193">
    <property type="entry name" value="histone H2A deubiquitinase MYSM1 isoform X1"/>
    <property type="match status" value="1"/>
</dbReference>
<feature type="compositionally biased region" description="Acidic residues" evidence="16">
    <location>
        <begin position="327"/>
        <end position="341"/>
    </location>
</feature>
<feature type="compositionally biased region" description="Acidic residues" evidence="16">
    <location>
        <begin position="385"/>
        <end position="402"/>
    </location>
</feature>
<sequence length="931" mass="103363">MADDDIDIEGEFDFKLETGDGLYDANELPSKSANLLPEFTNPPWMLEQGWTLDNCMDEKSKATIEKMLLEEQQYINGRKKGKYLGINKSVLLITSSSSSSTSTSQAGQEHTHKRQWTDEEKKMFLKGLEQFGRSWSKIARLIPSRTSMQVKNYAQQYMKNLAKRAEQKHREATITCADISSAVLETSRPIPPSATATTATISCSLLDTAAAVSTAQPTVTARPLSSPVKPKPKLVKRKTSSPSKNGRPKVVNVGNFGGDFKIDNTRLGSLFSVINGVKNESGAMLPVNSGDVAQEIKQESVEAVVSSYSAAKMLASEAEIKARTADSESEEIDIDIENDDGDENAILQSRSASPSSVYDKLLRQANVRTHSDPRALTNQIPSVEKEEEEEEDECEVTADALDEASSSAVESDDGLTQHSDTIYSSSGSSHRAEWTMEEEGDLDEDKLTDYQEVKQIVNGVVASSGEVFEFPIPIEDKELLADSILEEEKMVHSEFFDGRPLKTPERYLKIRNYILDCWRKSRPGYLNKTSVRPGLKNCGDVNCIGRIHAYLECIGAINFGCEQAAYNNPGRGTTALTKTKHVSKDHYPIMSAAKLDAMRPRKRRIRDASGHWVDEKELEGKTIEHKPEKELAGRSKSSRGPKGVYDPFKLVPCQPFTVDKQAPFRLEMFSTALAVMDIHAHISRTEVIGMLGGHFDPHSLCLTVSMAVPCKSISTGMQCEMDPVSQTHASEQIEDVGMQVVGWYHSHPTFAPNPSVRDIETQQKFQYWFAKGGSHFVGMIISPYSPQNADVNSDIRCLTIGDDVAKEFLCNQPYQFSYEVAYRDNLREILGPASELAEKYSTYNSRVALSCVYKPSLGITCLSKMLQSVKHRLEPPDPEHPIPGSRRKVEDVLHWLEQIFLEKFSPASSSGTTDVTSMATDEPPTDDEEQL</sequence>
<evidence type="ECO:0000259" key="21">
    <source>
        <dbReference type="PROSITE" id="PS51294"/>
    </source>
</evidence>
<dbReference type="PROSITE" id="PS50090">
    <property type="entry name" value="MYB_LIKE"/>
    <property type="match status" value="1"/>
</dbReference>
<dbReference type="AlphaFoldDB" id="A0AAN9B8R2"/>
<feature type="region of interest" description="Disordered" evidence="16">
    <location>
        <begin position="321"/>
        <end position="341"/>
    </location>
</feature>
<dbReference type="SUPFAM" id="SSF102712">
    <property type="entry name" value="JAB1/MPN domain"/>
    <property type="match status" value="1"/>
</dbReference>
<keyword evidence="11" id="KW-0238">DNA-binding</keyword>
<dbReference type="InterPro" id="IPR001005">
    <property type="entry name" value="SANT/Myb"/>
</dbReference>
<evidence type="ECO:0000256" key="12">
    <source>
        <dbReference type="ARBA" id="ARBA00023159"/>
    </source>
</evidence>
<dbReference type="InterPro" id="IPR036388">
    <property type="entry name" value="WH-like_DNA-bd_sf"/>
</dbReference>
<dbReference type="PROSITE" id="PS51294">
    <property type="entry name" value="HTH_MYB"/>
    <property type="match status" value="1"/>
</dbReference>
<dbReference type="GO" id="GO:0006325">
    <property type="term" value="P:chromatin organization"/>
    <property type="evidence" value="ECO:0007669"/>
    <property type="project" value="UniProtKB-KW"/>
</dbReference>
<evidence type="ECO:0000313" key="22">
    <source>
        <dbReference type="EMBL" id="KAK7100917.1"/>
    </source>
</evidence>
<dbReference type="CDD" id="cd08067">
    <property type="entry name" value="MPN_2A_DUB"/>
    <property type="match status" value="1"/>
</dbReference>
<dbReference type="PROSITE" id="PS51293">
    <property type="entry name" value="SANT"/>
    <property type="match status" value="1"/>
</dbReference>
<dbReference type="Proteomes" id="UP001374579">
    <property type="component" value="Unassembled WGS sequence"/>
</dbReference>
<feature type="domain" description="MPN" evidence="18">
    <location>
        <begin position="666"/>
        <end position="798"/>
    </location>
</feature>
<evidence type="ECO:0000259" key="20">
    <source>
        <dbReference type="PROSITE" id="PS51293"/>
    </source>
</evidence>
<dbReference type="Pfam" id="PF04433">
    <property type="entry name" value="SWIRM"/>
    <property type="match status" value="1"/>
</dbReference>
<dbReference type="PROSITE" id="PS50249">
    <property type="entry name" value="MPN"/>
    <property type="match status" value="1"/>
</dbReference>
<dbReference type="GO" id="GO:0003677">
    <property type="term" value="F:DNA binding"/>
    <property type="evidence" value="ECO:0007669"/>
    <property type="project" value="UniProtKB-KW"/>
</dbReference>
<keyword evidence="9" id="KW-0805">Transcription regulation</keyword>
<feature type="compositionally biased region" description="Basic and acidic residues" evidence="16">
    <location>
        <begin position="621"/>
        <end position="633"/>
    </location>
</feature>
<evidence type="ECO:0000259" key="19">
    <source>
        <dbReference type="PROSITE" id="PS50934"/>
    </source>
</evidence>
<dbReference type="Pfam" id="PF00249">
    <property type="entry name" value="Myb_DNA-binding"/>
    <property type="match status" value="1"/>
</dbReference>
<evidence type="ECO:0000256" key="7">
    <source>
        <dbReference type="ARBA" id="ARBA00022833"/>
    </source>
</evidence>
<dbReference type="GO" id="GO:0008237">
    <property type="term" value="F:metallopeptidase activity"/>
    <property type="evidence" value="ECO:0007669"/>
    <property type="project" value="UniProtKB-KW"/>
</dbReference>
<comment type="caution">
    <text evidence="22">The sequence shown here is derived from an EMBL/GenBank/DDBJ whole genome shotgun (WGS) entry which is preliminary data.</text>
</comment>
<evidence type="ECO:0000256" key="3">
    <source>
        <dbReference type="ARBA" id="ARBA00022670"/>
    </source>
</evidence>
<evidence type="ECO:0000256" key="5">
    <source>
        <dbReference type="ARBA" id="ARBA00022786"/>
    </source>
</evidence>
<comment type="subcellular location">
    <subcellularLocation>
        <location evidence="1">Nucleus</location>
    </subcellularLocation>
</comment>
<evidence type="ECO:0000313" key="23">
    <source>
        <dbReference type="Proteomes" id="UP001374579"/>
    </source>
</evidence>
<dbReference type="Gene3D" id="3.40.140.10">
    <property type="entry name" value="Cytidine Deaminase, domain 2"/>
    <property type="match status" value="1"/>
</dbReference>
<feature type="domain" description="SANT" evidence="20">
    <location>
        <begin position="111"/>
        <end position="162"/>
    </location>
</feature>
<evidence type="ECO:0000259" key="17">
    <source>
        <dbReference type="PROSITE" id="PS50090"/>
    </source>
</evidence>
<dbReference type="EMBL" id="JBAMIC010000011">
    <property type="protein sequence ID" value="KAK7100917.1"/>
    <property type="molecule type" value="Genomic_DNA"/>
</dbReference>
<feature type="region of interest" description="Disordered" evidence="16">
    <location>
        <begin position="216"/>
        <end position="250"/>
    </location>
</feature>
<dbReference type="PROSITE" id="PS50934">
    <property type="entry name" value="SWIRM"/>
    <property type="match status" value="1"/>
</dbReference>
<dbReference type="Gene3D" id="1.10.10.60">
    <property type="entry name" value="Homeodomain-like"/>
    <property type="match status" value="1"/>
</dbReference>
<accession>A0AAN9B8R2</accession>
<dbReference type="FunFam" id="1.10.10.60:FF:000151">
    <property type="entry name" value="histone H2A deubiquitinase MYSM1 isoform X2"/>
    <property type="match status" value="1"/>
</dbReference>
<keyword evidence="14" id="KW-0539">Nucleus</keyword>
<dbReference type="SUPFAM" id="SSF46689">
    <property type="entry name" value="Homeodomain-like"/>
    <property type="match status" value="2"/>
</dbReference>
<keyword evidence="6" id="KW-0378">Hydrolase</keyword>
<evidence type="ECO:0000256" key="9">
    <source>
        <dbReference type="ARBA" id="ARBA00023015"/>
    </source>
</evidence>
<protein>
    <recommendedName>
        <fullName evidence="15">Myb-like, SWIRM and MPN domain-containing protein 1</fullName>
    </recommendedName>
</protein>
<feature type="domain" description="Myb-like" evidence="17">
    <location>
        <begin position="108"/>
        <end position="158"/>
    </location>
</feature>
<keyword evidence="3" id="KW-0645">Protease</keyword>
<keyword evidence="8" id="KW-0156">Chromatin regulator</keyword>
<feature type="domain" description="HTH myb-type" evidence="21">
    <location>
        <begin position="108"/>
        <end position="162"/>
    </location>
</feature>
<dbReference type="SMART" id="SM00717">
    <property type="entry name" value="SANT"/>
    <property type="match status" value="1"/>
</dbReference>
<evidence type="ECO:0000256" key="10">
    <source>
        <dbReference type="ARBA" id="ARBA00023049"/>
    </source>
</evidence>
<dbReference type="InterPro" id="IPR050242">
    <property type="entry name" value="JAMM_MPN+_peptidase_M67A"/>
</dbReference>
<dbReference type="InterPro" id="IPR017930">
    <property type="entry name" value="Myb_dom"/>
</dbReference>
<feature type="region of interest" description="Disordered" evidence="16">
    <location>
        <begin position="906"/>
        <end position="931"/>
    </location>
</feature>
<keyword evidence="5" id="KW-0833">Ubl conjugation pathway</keyword>
<dbReference type="GO" id="GO:0005634">
    <property type="term" value="C:nucleus"/>
    <property type="evidence" value="ECO:0007669"/>
    <property type="project" value="UniProtKB-SubCell"/>
</dbReference>
<evidence type="ECO:0000256" key="16">
    <source>
        <dbReference type="SAM" id="MobiDB-lite"/>
    </source>
</evidence>
<feature type="compositionally biased region" description="Polar residues" evidence="16">
    <location>
        <begin position="906"/>
        <end position="919"/>
    </location>
</feature>
<feature type="compositionally biased region" description="Polar residues" evidence="16">
    <location>
        <begin position="414"/>
        <end position="429"/>
    </location>
</feature>
<keyword evidence="7" id="KW-0862">Zinc</keyword>
<dbReference type="InterPro" id="IPR007526">
    <property type="entry name" value="SWIRM"/>
</dbReference>
<feature type="region of interest" description="Disordered" evidence="16">
    <location>
        <begin position="368"/>
        <end position="441"/>
    </location>
</feature>
<dbReference type="InterPro" id="IPR009057">
    <property type="entry name" value="Homeodomain-like_sf"/>
</dbReference>
<dbReference type="CDD" id="cd00167">
    <property type="entry name" value="SANT"/>
    <property type="match status" value="1"/>
</dbReference>
<evidence type="ECO:0000256" key="14">
    <source>
        <dbReference type="ARBA" id="ARBA00023242"/>
    </source>
</evidence>